<dbReference type="PROSITE" id="PS51186">
    <property type="entry name" value="GNAT"/>
    <property type="match status" value="1"/>
</dbReference>
<protein>
    <submittedName>
        <fullName evidence="4">GNAT family N-acetyltransferase</fullName>
        <ecNumber evidence="4">2.3.1.-</ecNumber>
    </submittedName>
</protein>
<dbReference type="PANTHER" id="PTHR43877">
    <property type="entry name" value="AMINOALKYLPHOSPHONATE N-ACETYLTRANSFERASE-RELATED-RELATED"/>
    <property type="match status" value="1"/>
</dbReference>
<dbReference type="Gene3D" id="3.40.630.30">
    <property type="match status" value="1"/>
</dbReference>
<evidence type="ECO:0000256" key="2">
    <source>
        <dbReference type="ARBA" id="ARBA00023315"/>
    </source>
</evidence>
<keyword evidence="5" id="KW-1185">Reference proteome</keyword>
<evidence type="ECO:0000313" key="5">
    <source>
        <dbReference type="Proteomes" id="UP001589698"/>
    </source>
</evidence>
<dbReference type="Proteomes" id="UP001589698">
    <property type="component" value="Unassembled WGS sequence"/>
</dbReference>
<proteinExistence type="predicted"/>
<dbReference type="InterPro" id="IPR050832">
    <property type="entry name" value="Bact_Acetyltransf"/>
</dbReference>
<dbReference type="Pfam" id="PF00583">
    <property type="entry name" value="Acetyltransf_1"/>
    <property type="match status" value="1"/>
</dbReference>
<dbReference type="InterPro" id="IPR000182">
    <property type="entry name" value="GNAT_dom"/>
</dbReference>
<evidence type="ECO:0000259" key="3">
    <source>
        <dbReference type="PROSITE" id="PS51186"/>
    </source>
</evidence>
<dbReference type="EMBL" id="JBHLXH010000002">
    <property type="protein sequence ID" value="MFC0224149.1"/>
    <property type="molecule type" value="Genomic_DNA"/>
</dbReference>
<comment type="caution">
    <text evidence="4">The sequence shown here is derived from an EMBL/GenBank/DDBJ whole genome shotgun (WGS) entry which is preliminary data.</text>
</comment>
<dbReference type="PANTHER" id="PTHR43877:SF2">
    <property type="entry name" value="AMINOALKYLPHOSPHONATE N-ACETYLTRANSFERASE-RELATED"/>
    <property type="match status" value="1"/>
</dbReference>
<keyword evidence="2 4" id="KW-0012">Acyltransferase</keyword>
<evidence type="ECO:0000313" key="4">
    <source>
        <dbReference type="EMBL" id="MFC0224149.1"/>
    </source>
</evidence>
<keyword evidence="1 4" id="KW-0808">Transferase</keyword>
<organism evidence="4 5">
    <name type="scientific">Nocardioides zeicaulis</name>
    <dbReference type="NCBI Taxonomy" id="1776857"/>
    <lineage>
        <taxon>Bacteria</taxon>
        <taxon>Bacillati</taxon>
        <taxon>Actinomycetota</taxon>
        <taxon>Actinomycetes</taxon>
        <taxon>Propionibacteriales</taxon>
        <taxon>Nocardioidaceae</taxon>
        <taxon>Nocardioides</taxon>
    </lineage>
</organism>
<sequence>MALEVRLARPEEHAQVGELTVRAYDAFTRGPADPYVARLRDAAARASGGELWVAVEGERLLGNVTYCPPGSAFREVARDDEGEFRMLAVDPAARGAGAGTALARHCEARAQAHGASGMALSTLAEMGDAHRIYRRLGYDRDPTRDWSPLPGVDLLAFSKVF</sequence>
<dbReference type="RefSeq" id="WP_378519932.1">
    <property type="nucleotide sequence ID" value="NZ_CBCSDI010000059.1"/>
</dbReference>
<reference evidence="4 5" key="1">
    <citation type="submission" date="2024-09" db="EMBL/GenBank/DDBJ databases">
        <authorList>
            <person name="Sun Q."/>
            <person name="Mori K."/>
        </authorList>
    </citation>
    <scope>NUCLEOTIDE SEQUENCE [LARGE SCALE GENOMIC DNA]</scope>
    <source>
        <strain evidence="4 5">CCM 8654</strain>
    </source>
</reference>
<dbReference type="InterPro" id="IPR016181">
    <property type="entry name" value="Acyl_CoA_acyltransferase"/>
</dbReference>
<name>A0ABV6E583_9ACTN</name>
<dbReference type="SUPFAM" id="SSF55729">
    <property type="entry name" value="Acyl-CoA N-acyltransferases (Nat)"/>
    <property type="match status" value="1"/>
</dbReference>
<feature type="domain" description="N-acetyltransferase" evidence="3">
    <location>
        <begin position="3"/>
        <end position="161"/>
    </location>
</feature>
<evidence type="ECO:0000256" key="1">
    <source>
        <dbReference type="ARBA" id="ARBA00022679"/>
    </source>
</evidence>
<accession>A0ABV6E583</accession>
<gene>
    <name evidence="4" type="ORF">ACFFJG_16810</name>
</gene>
<dbReference type="EC" id="2.3.1.-" evidence="4"/>
<dbReference type="GO" id="GO:0016746">
    <property type="term" value="F:acyltransferase activity"/>
    <property type="evidence" value="ECO:0007669"/>
    <property type="project" value="UniProtKB-KW"/>
</dbReference>